<dbReference type="EMBL" id="QRPV01000004">
    <property type="protein sequence ID" value="RHM45240.1"/>
    <property type="molecule type" value="Genomic_DNA"/>
</dbReference>
<dbReference type="SUPFAM" id="SSF51206">
    <property type="entry name" value="cAMP-binding domain-like"/>
    <property type="match status" value="1"/>
</dbReference>
<reference evidence="2 3" key="1">
    <citation type="submission" date="2018-08" db="EMBL/GenBank/DDBJ databases">
        <title>A genome reference for cultivated species of the human gut microbiota.</title>
        <authorList>
            <person name="Zou Y."/>
            <person name="Xue W."/>
            <person name="Luo G."/>
        </authorList>
    </citation>
    <scope>NUCLEOTIDE SEQUENCE [LARGE SCALE GENOMIC DNA]</scope>
    <source>
        <strain evidence="2 3">AF34-33</strain>
    </source>
</reference>
<name>A0A415QM36_9BACT</name>
<comment type="caution">
    <text evidence="2">The sequence shown here is derived from an EMBL/GenBank/DDBJ whole genome shotgun (WGS) entry which is preliminary data.</text>
</comment>
<gene>
    <name evidence="2" type="ORF">DWZ68_04720</name>
</gene>
<proteinExistence type="predicted"/>
<dbReference type="Gene3D" id="2.60.120.10">
    <property type="entry name" value="Jelly Rolls"/>
    <property type="match status" value="1"/>
</dbReference>
<accession>A0A415QM36</accession>
<evidence type="ECO:0000259" key="1">
    <source>
        <dbReference type="Pfam" id="PF00027"/>
    </source>
</evidence>
<dbReference type="InterPro" id="IPR018490">
    <property type="entry name" value="cNMP-bd_dom_sf"/>
</dbReference>
<dbReference type="CDD" id="cd00038">
    <property type="entry name" value="CAP_ED"/>
    <property type="match status" value="1"/>
</dbReference>
<evidence type="ECO:0000313" key="2">
    <source>
        <dbReference type="EMBL" id="RHM45240.1"/>
    </source>
</evidence>
<dbReference type="AlphaFoldDB" id="A0A415QM36"/>
<dbReference type="RefSeq" id="WP_118449094.1">
    <property type="nucleotide sequence ID" value="NZ_CABJDM010000004.1"/>
</dbReference>
<evidence type="ECO:0000313" key="3">
    <source>
        <dbReference type="Proteomes" id="UP000286038"/>
    </source>
</evidence>
<feature type="domain" description="Cyclic nucleotide-binding" evidence="1">
    <location>
        <begin position="34"/>
        <end position="120"/>
    </location>
</feature>
<dbReference type="Pfam" id="PF00027">
    <property type="entry name" value="cNMP_binding"/>
    <property type="match status" value="1"/>
</dbReference>
<protein>
    <submittedName>
        <fullName evidence="2">Crp/Fnr family transcriptional regulator</fullName>
    </submittedName>
</protein>
<dbReference type="Proteomes" id="UP000286038">
    <property type="component" value="Unassembled WGS sequence"/>
</dbReference>
<dbReference type="InterPro" id="IPR000595">
    <property type="entry name" value="cNMP-bd_dom"/>
</dbReference>
<organism evidence="2 3">
    <name type="scientific">Butyricimonas virosa</name>
    <dbReference type="NCBI Taxonomy" id="544645"/>
    <lineage>
        <taxon>Bacteria</taxon>
        <taxon>Pseudomonadati</taxon>
        <taxon>Bacteroidota</taxon>
        <taxon>Bacteroidia</taxon>
        <taxon>Bacteroidales</taxon>
        <taxon>Odoribacteraceae</taxon>
        <taxon>Butyricimonas</taxon>
    </lineage>
</organism>
<sequence>MQKCKTNVIEQILKKELNLSDGMYNRFMAFAGTQTLKKKEMFVEQYKVCHQFGIIESGVLRSYIEREGEEFIKDFYFSGTIVVSYGSFLTGEPCIGYIQALEETRLVTLSRLGYDQLLRESDQWYKFGKYISDCFLIRKCRRETSFLMESAYERYKLLLKTYPRIEQHVSQYYIASYLGIKPESLSRLKSLNLGQ</sequence>
<dbReference type="InterPro" id="IPR014710">
    <property type="entry name" value="RmlC-like_jellyroll"/>
</dbReference>